<comment type="similarity">
    <text evidence="13">Belongs to the G-protein coupled receptor 1 family.</text>
</comment>
<dbReference type="Ensembl" id="ENSPMET00000033799.1">
    <property type="protein sequence ID" value="ENSPMEP00000032431.1"/>
    <property type="gene ID" value="ENSPMEG00000020272.1"/>
</dbReference>
<dbReference type="InterPro" id="IPR017452">
    <property type="entry name" value="GPCR_Rhodpsn_7TM"/>
</dbReference>
<keyword evidence="5 14" id="KW-1133">Transmembrane helix</keyword>
<dbReference type="PRINTS" id="PR00237">
    <property type="entry name" value="GPCRRHODOPSN"/>
</dbReference>
<feature type="transmembrane region" description="Helical" evidence="14">
    <location>
        <begin position="287"/>
        <end position="310"/>
    </location>
</feature>
<dbReference type="AlphaFoldDB" id="A0A3B3YY98"/>
<evidence type="ECO:0000256" key="13">
    <source>
        <dbReference type="RuleBase" id="RU000688"/>
    </source>
</evidence>
<dbReference type="GO" id="GO:0006935">
    <property type="term" value="P:chemotaxis"/>
    <property type="evidence" value="ECO:0007669"/>
    <property type="project" value="UniProtKB-KW"/>
</dbReference>
<dbReference type="Pfam" id="PF00001">
    <property type="entry name" value="7tm_1"/>
    <property type="match status" value="1"/>
</dbReference>
<dbReference type="Gene3D" id="1.20.1070.10">
    <property type="entry name" value="Rhodopsin 7-helix transmembrane proteins"/>
    <property type="match status" value="1"/>
</dbReference>
<keyword evidence="6 13" id="KW-0297">G-protein coupled receptor</keyword>
<dbReference type="GO" id="GO:0007200">
    <property type="term" value="P:phospholipase C-activating G protein-coupled receptor signaling pathway"/>
    <property type="evidence" value="ECO:0007669"/>
    <property type="project" value="TreeGrafter"/>
</dbReference>
<evidence type="ECO:0000256" key="9">
    <source>
        <dbReference type="ARBA" id="ARBA00023170"/>
    </source>
</evidence>
<evidence type="ECO:0000313" key="17">
    <source>
        <dbReference type="Proteomes" id="UP000261480"/>
    </source>
</evidence>
<accession>A0A3B3YY98</accession>
<dbReference type="Ensembl" id="ENSPMET00000003776.1">
    <property type="protein sequence ID" value="ENSPMEP00000025961.1"/>
    <property type="gene ID" value="ENSPMEG00000009300.1"/>
</dbReference>
<evidence type="ECO:0000256" key="5">
    <source>
        <dbReference type="ARBA" id="ARBA00022989"/>
    </source>
</evidence>
<evidence type="ECO:0000256" key="11">
    <source>
        <dbReference type="ARBA" id="ARBA00023224"/>
    </source>
</evidence>
<feature type="transmembrane region" description="Helical" evidence="14">
    <location>
        <begin position="131"/>
        <end position="155"/>
    </location>
</feature>
<keyword evidence="3" id="KW-0145">Chemotaxis</keyword>
<dbReference type="PROSITE" id="PS50262">
    <property type="entry name" value="G_PROTEIN_RECEP_F1_2"/>
    <property type="match status" value="1"/>
</dbReference>
<dbReference type="InterPro" id="IPR000276">
    <property type="entry name" value="GPCR_Rhodpsn"/>
</dbReference>
<evidence type="ECO:0000256" key="10">
    <source>
        <dbReference type="ARBA" id="ARBA00023180"/>
    </source>
</evidence>
<dbReference type="GO" id="GO:0007204">
    <property type="term" value="P:positive regulation of cytosolic calcium ion concentration"/>
    <property type="evidence" value="ECO:0007669"/>
    <property type="project" value="TreeGrafter"/>
</dbReference>
<feature type="domain" description="G-protein coupled receptors family 1 profile" evidence="15">
    <location>
        <begin position="68"/>
        <end position="307"/>
    </location>
</feature>
<dbReference type="Proteomes" id="UP000261480">
    <property type="component" value="Unplaced"/>
</dbReference>
<comment type="similarity">
    <text evidence="12">Belongs to the chemokine-like receptor (CMKLR) family.</text>
</comment>
<evidence type="ECO:0000256" key="8">
    <source>
        <dbReference type="ARBA" id="ARBA00023157"/>
    </source>
</evidence>
<dbReference type="FunFam" id="1.20.1070.10:FF:000034">
    <property type="entry name" value="G-protein coupled receptor 1"/>
    <property type="match status" value="1"/>
</dbReference>
<dbReference type="CDD" id="cd14974">
    <property type="entry name" value="7tmA_Anaphylatoxin_R-like"/>
    <property type="match status" value="1"/>
</dbReference>
<comment type="subcellular location">
    <subcellularLocation>
        <location evidence="1">Cell membrane</location>
        <topology evidence="1">Multi-pass membrane protein</topology>
    </subcellularLocation>
</comment>
<feature type="transmembrane region" description="Helical" evidence="14">
    <location>
        <begin position="207"/>
        <end position="237"/>
    </location>
</feature>
<feature type="transmembrane region" description="Helical" evidence="14">
    <location>
        <begin position="88"/>
        <end position="111"/>
    </location>
</feature>
<reference evidence="16" key="1">
    <citation type="submission" date="2025-05" db="UniProtKB">
        <authorList>
            <consortium name="Ensembl"/>
        </authorList>
    </citation>
    <scope>IDENTIFICATION</scope>
</reference>
<feature type="transmembrane region" description="Helical" evidence="14">
    <location>
        <begin position="249"/>
        <end position="267"/>
    </location>
</feature>
<keyword evidence="11 13" id="KW-0807">Transducer</keyword>
<evidence type="ECO:0000256" key="6">
    <source>
        <dbReference type="ARBA" id="ARBA00023040"/>
    </source>
</evidence>
<evidence type="ECO:0000256" key="7">
    <source>
        <dbReference type="ARBA" id="ARBA00023136"/>
    </source>
</evidence>
<dbReference type="GO" id="GO:0004930">
    <property type="term" value="F:G protein-coupled receptor activity"/>
    <property type="evidence" value="ECO:0007669"/>
    <property type="project" value="UniProtKB-KW"/>
</dbReference>
<feature type="transmembrane region" description="Helical" evidence="14">
    <location>
        <begin position="167"/>
        <end position="187"/>
    </location>
</feature>
<evidence type="ECO:0000259" key="15">
    <source>
        <dbReference type="PROSITE" id="PS50262"/>
    </source>
</evidence>
<keyword evidence="7 14" id="KW-0472">Membrane</keyword>
<dbReference type="GO" id="GO:0006954">
    <property type="term" value="P:inflammatory response"/>
    <property type="evidence" value="ECO:0007669"/>
    <property type="project" value="TreeGrafter"/>
</dbReference>
<dbReference type="PROSITE" id="PS00237">
    <property type="entry name" value="G_PROTEIN_RECEP_F1_1"/>
    <property type="match status" value="1"/>
</dbReference>
<protein>
    <recommendedName>
        <fullName evidence="15">G-protein coupled receptors family 1 profile domain-containing protein</fullName>
    </recommendedName>
</protein>
<dbReference type="GO" id="GO:0004875">
    <property type="term" value="F:complement receptor activity"/>
    <property type="evidence" value="ECO:0007669"/>
    <property type="project" value="TreeGrafter"/>
</dbReference>
<dbReference type="PANTHER" id="PTHR24225">
    <property type="entry name" value="CHEMOTACTIC RECEPTOR"/>
    <property type="match status" value="1"/>
</dbReference>
<evidence type="ECO:0000256" key="2">
    <source>
        <dbReference type="ARBA" id="ARBA00022475"/>
    </source>
</evidence>
<organism evidence="16 17">
    <name type="scientific">Poecilia mexicana</name>
    <dbReference type="NCBI Taxonomy" id="48701"/>
    <lineage>
        <taxon>Eukaryota</taxon>
        <taxon>Metazoa</taxon>
        <taxon>Chordata</taxon>
        <taxon>Craniata</taxon>
        <taxon>Vertebrata</taxon>
        <taxon>Euteleostomi</taxon>
        <taxon>Actinopterygii</taxon>
        <taxon>Neopterygii</taxon>
        <taxon>Teleostei</taxon>
        <taxon>Neoteleostei</taxon>
        <taxon>Acanthomorphata</taxon>
        <taxon>Ovalentaria</taxon>
        <taxon>Atherinomorphae</taxon>
        <taxon>Cyprinodontiformes</taxon>
        <taxon>Poeciliidae</taxon>
        <taxon>Poeciliinae</taxon>
        <taxon>Poecilia</taxon>
    </lineage>
</organism>
<keyword evidence="8" id="KW-1015">Disulfide bond</keyword>
<dbReference type="PRINTS" id="PR00526">
    <property type="entry name" value="FMETLEUPHER"/>
</dbReference>
<dbReference type="InterPro" id="IPR000826">
    <property type="entry name" value="Formyl_rcpt-rel"/>
</dbReference>
<evidence type="ECO:0000256" key="14">
    <source>
        <dbReference type="SAM" id="Phobius"/>
    </source>
</evidence>
<keyword evidence="17" id="KW-1185">Reference proteome</keyword>
<evidence type="ECO:0000256" key="1">
    <source>
        <dbReference type="ARBA" id="ARBA00004651"/>
    </source>
</evidence>
<evidence type="ECO:0000256" key="4">
    <source>
        <dbReference type="ARBA" id="ARBA00022692"/>
    </source>
</evidence>
<keyword evidence="2" id="KW-1003">Cell membrane</keyword>
<keyword evidence="9 13" id="KW-0675">Receptor</keyword>
<evidence type="ECO:0000313" key="16">
    <source>
        <dbReference type="Ensembl" id="ENSPMEP00000032431.1"/>
    </source>
</evidence>
<dbReference type="PANTHER" id="PTHR24225:SF0">
    <property type="entry name" value="N-FORMYL PEPTIDE RECEPTOR 2"/>
    <property type="match status" value="1"/>
</dbReference>
<keyword evidence="4 13" id="KW-0812">Transmembrane</keyword>
<proteinExistence type="inferred from homology"/>
<dbReference type="SUPFAM" id="SSF81321">
    <property type="entry name" value="Family A G protein-coupled receptor-like"/>
    <property type="match status" value="1"/>
</dbReference>
<keyword evidence="10" id="KW-0325">Glycoprotein</keyword>
<evidence type="ECO:0000256" key="3">
    <source>
        <dbReference type="ARBA" id="ARBA00022500"/>
    </source>
</evidence>
<evidence type="ECO:0000256" key="12">
    <source>
        <dbReference type="ARBA" id="ARBA00025736"/>
    </source>
</evidence>
<dbReference type="GO" id="GO:0005886">
    <property type="term" value="C:plasma membrane"/>
    <property type="evidence" value="ECO:0007669"/>
    <property type="project" value="UniProtKB-SubCell"/>
</dbReference>
<sequence>MTNVIYFYFILFYFLEKLTMEVDYVEYDDYTPNNETTNLLQQSDDSQSSLTLVIAVVNIFISFLGLIGNALVVWICGCKMKRTVITTWYISLALSDLFVCIFLPFNIFYLLTSNWPFGQVLCKFTSSALFLNMYSSVFLLVIISADRCVLVLFPVWANNHRTVHKAYGAVAVMWLLAGLLTLPAAIFRTTAVQESITKCQLNYTSIFTYKAVVLGRFFCGFLVPFLIIVLSCVVIGVKLRASTVRSKRPYKIMVALILSFFFCWVPYHTFALMEMNLKKHRLDVIEAGIKVGNTLAAANAFISPILYVFIGNDFKRTLKRSVKSRFEEAMAEDIRTTGFNHSRSKSMEIIQTHTIS</sequence>
<name>A0A3B3YY98_9TELE</name>
<feature type="transmembrane region" description="Helical" evidence="14">
    <location>
        <begin position="50"/>
        <end position="76"/>
    </location>
</feature>